<evidence type="ECO:0000256" key="2">
    <source>
        <dbReference type="SAM" id="SignalP"/>
    </source>
</evidence>
<dbReference type="PANTHER" id="PTHR34385:SF1">
    <property type="entry name" value="PEPTIDOGLYCAN L-ALANYL-D-GLUTAMATE ENDOPEPTIDASE CWLK"/>
    <property type="match status" value="1"/>
</dbReference>
<evidence type="ECO:0000256" key="1">
    <source>
        <dbReference type="SAM" id="MobiDB-lite"/>
    </source>
</evidence>
<proteinExistence type="predicted"/>
<feature type="chain" id="PRO_5036973653" description="D-alanyl-D-alanine carboxypeptidase-like core domain-containing protein" evidence="2">
    <location>
        <begin position="32"/>
        <end position="313"/>
    </location>
</feature>
<dbReference type="Proteomes" id="UP000654993">
    <property type="component" value="Unassembled WGS sequence"/>
</dbReference>
<feature type="region of interest" description="Disordered" evidence="1">
    <location>
        <begin position="36"/>
        <end position="99"/>
    </location>
</feature>
<feature type="domain" description="D-alanyl-D-alanine carboxypeptidase-like core" evidence="3">
    <location>
        <begin position="155"/>
        <end position="283"/>
    </location>
</feature>
<keyword evidence="5" id="KW-1185">Reference proteome</keyword>
<name>A0A916VHR9_9BACL</name>
<evidence type="ECO:0000313" key="5">
    <source>
        <dbReference type="Proteomes" id="UP000654993"/>
    </source>
</evidence>
<sequence>MHGLHNLRHLRRFFVLAALIGMLMLTACSGADGRTIGQAPSHGTELTPSQQADADEMDNPAQDAGEHAQDPEQPTTEAGQDEHEGTPPEEPNPQEDEHMDREADALEAIRTRYDITDPASIAVLVNKTYGLPEDYEPDDLVKVDIPFVYQDDSVHSLRQVAADALVEMFAAAKEDGIELAGVSGYRSYAIQKMLYEKYAARDGQEAADKYSARPGHSEHMTGLAMDVAELSGRCAARNCFADTEEAKWLAEHAHEFGFIIRYPLGKEEITGYQYEPWHLRYVGVELAQILYENDWTMEEFFLPESVNAVNMNG</sequence>
<dbReference type="InterPro" id="IPR009045">
    <property type="entry name" value="Zn_M74/Hedgehog-like"/>
</dbReference>
<dbReference type="InterPro" id="IPR058193">
    <property type="entry name" value="VanY/YodJ_core_dom"/>
</dbReference>
<organism evidence="4 5">
    <name type="scientific">Insulibacter thermoxylanivorax</name>
    <dbReference type="NCBI Taxonomy" id="2749268"/>
    <lineage>
        <taxon>Bacteria</taxon>
        <taxon>Bacillati</taxon>
        <taxon>Bacillota</taxon>
        <taxon>Bacilli</taxon>
        <taxon>Bacillales</taxon>
        <taxon>Paenibacillaceae</taxon>
        <taxon>Insulibacter</taxon>
    </lineage>
</organism>
<dbReference type="GO" id="GO:0006508">
    <property type="term" value="P:proteolysis"/>
    <property type="evidence" value="ECO:0007669"/>
    <property type="project" value="InterPro"/>
</dbReference>
<accession>A0A916VHR9</accession>
<dbReference type="GO" id="GO:0008233">
    <property type="term" value="F:peptidase activity"/>
    <property type="evidence" value="ECO:0007669"/>
    <property type="project" value="InterPro"/>
</dbReference>
<dbReference type="CDD" id="cd14852">
    <property type="entry name" value="LD-carboxypeptidase"/>
    <property type="match status" value="1"/>
</dbReference>
<reference evidence="4" key="2">
    <citation type="journal article" date="2021" name="Data Brief">
        <title>Draft genome sequence data of the facultative, thermophilic, xylanolytic bacterium Paenibacillus sp. strain DA-C8.</title>
        <authorList>
            <person name="Chhe C."/>
            <person name="Uke A."/>
            <person name="Baramee S."/>
            <person name="Ungkulpasvich U."/>
            <person name="Tachaapaikoon C."/>
            <person name="Pason P."/>
            <person name="Waeonukul R."/>
            <person name="Ratanakhanokchai K."/>
            <person name="Kosugi A."/>
        </authorList>
    </citation>
    <scope>NUCLEOTIDE SEQUENCE</scope>
    <source>
        <strain evidence="4">DA-C8</strain>
    </source>
</reference>
<dbReference type="AlphaFoldDB" id="A0A916VHR9"/>
<reference evidence="4" key="1">
    <citation type="submission" date="2020-08" db="EMBL/GenBank/DDBJ databases">
        <authorList>
            <person name="Uke A."/>
            <person name="Chhe C."/>
            <person name="Baramee S."/>
            <person name="Kosugi A."/>
        </authorList>
    </citation>
    <scope>NUCLEOTIDE SEQUENCE</scope>
    <source>
        <strain evidence="4">DA-C8</strain>
    </source>
</reference>
<dbReference type="EMBL" id="BMAQ01000021">
    <property type="protein sequence ID" value="GFR38570.1"/>
    <property type="molecule type" value="Genomic_DNA"/>
</dbReference>
<keyword evidence="2" id="KW-0732">Signal</keyword>
<protein>
    <recommendedName>
        <fullName evidence="3">D-alanyl-D-alanine carboxypeptidase-like core domain-containing protein</fullName>
    </recommendedName>
</protein>
<dbReference type="Pfam" id="PF02557">
    <property type="entry name" value="VanY"/>
    <property type="match status" value="1"/>
</dbReference>
<dbReference type="InterPro" id="IPR052179">
    <property type="entry name" value="DD-CPase-like"/>
</dbReference>
<dbReference type="PANTHER" id="PTHR34385">
    <property type="entry name" value="D-ALANYL-D-ALANINE CARBOXYPEPTIDASE"/>
    <property type="match status" value="1"/>
</dbReference>
<dbReference type="Gene3D" id="3.30.1380.10">
    <property type="match status" value="1"/>
</dbReference>
<dbReference type="RefSeq" id="WP_242457512.1">
    <property type="nucleotide sequence ID" value="NZ_BMAQ01000021.1"/>
</dbReference>
<evidence type="ECO:0000259" key="3">
    <source>
        <dbReference type="Pfam" id="PF02557"/>
    </source>
</evidence>
<feature type="signal peptide" evidence="2">
    <location>
        <begin position="1"/>
        <end position="31"/>
    </location>
</feature>
<dbReference type="InterPro" id="IPR003709">
    <property type="entry name" value="VanY-like_core_dom"/>
</dbReference>
<gene>
    <name evidence="4" type="ORF">PRECH8_18660</name>
</gene>
<evidence type="ECO:0000313" key="4">
    <source>
        <dbReference type="EMBL" id="GFR38570.1"/>
    </source>
</evidence>
<comment type="caution">
    <text evidence="4">The sequence shown here is derived from an EMBL/GenBank/DDBJ whole genome shotgun (WGS) entry which is preliminary data.</text>
</comment>
<dbReference type="SUPFAM" id="SSF55166">
    <property type="entry name" value="Hedgehog/DD-peptidase"/>
    <property type="match status" value="1"/>
</dbReference>